<dbReference type="STRING" id="578462.A0A0L0SJW5"/>
<name>A0A0L0SJW5_ALLM3</name>
<feature type="chain" id="PRO_5005548153" evidence="3">
    <location>
        <begin position="37"/>
        <end position="604"/>
    </location>
</feature>
<evidence type="ECO:0000256" key="1">
    <source>
        <dbReference type="SAM" id="MobiDB-lite"/>
    </source>
</evidence>
<keyword evidence="2" id="KW-1133">Transmembrane helix</keyword>
<keyword evidence="3" id="KW-0732">Signal</keyword>
<dbReference type="EMBL" id="GG745340">
    <property type="protein sequence ID" value="KNE62705.1"/>
    <property type="molecule type" value="Genomic_DNA"/>
</dbReference>
<evidence type="ECO:0000313" key="5">
    <source>
        <dbReference type="Proteomes" id="UP000054350"/>
    </source>
</evidence>
<proteinExistence type="predicted"/>
<dbReference type="SUPFAM" id="SSF50965">
    <property type="entry name" value="Galactose oxidase, central domain"/>
    <property type="match status" value="1"/>
</dbReference>
<dbReference type="VEuPathDB" id="FungiDB:AMAG_07895"/>
<feature type="signal peptide" evidence="3">
    <location>
        <begin position="1"/>
        <end position="36"/>
    </location>
</feature>
<dbReference type="InterPro" id="IPR015915">
    <property type="entry name" value="Kelch-typ_b-propeller"/>
</dbReference>
<evidence type="ECO:0000313" key="4">
    <source>
        <dbReference type="EMBL" id="KNE62705.1"/>
    </source>
</evidence>
<evidence type="ECO:0000256" key="3">
    <source>
        <dbReference type="SAM" id="SignalP"/>
    </source>
</evidence>
<keyword evidence="5" id="KW-1185">Reference proteome</keyword>
<dbReference type="OrthoDB" id="10363932at2759"/>
<feature type="transmembrane region" description="Helical" evidence="2">
    <location>
        <begin position="415"/>
        <end position="440"/>
    </location>
</feature>
<dbReference type="Gene3D" id="2.120.10.80">
    <property type="entry name" value="Kelch-type beta propeller"/>
    <property type="match status" value="1"/>
</dbReference>
<keyword evidence="2" id="KW-0812">Transmembrane</keyword>
<dbReference type="AlphaFoldDB" id="A0A0L0SJW5"/>
<keyword evidence="2" id="KW-0472">Membrane</keyword>
<evidence type="ECO:0000256" key="2">
    <source>
        <dbReference type="SAM" id="Phobius"/>
    </source>
</evidence>
<dbReference type="CDD" id="cd12087">
    <property type="entry name" value="TM_EGFR-like"/>
    <property type="match status" value="1"/>
</dbReference>
<protein>
    <submittedName>
        <fullName evidence="4">Uncharacterized protein</fullName>
    </submittedName>
</protein>
<dbReference type="InterPro" id="IPR011043">
    <property type="entry name" value="Gal_Oxase/kelch_b-propeller"/>
</dbReference>
<reference evidence="4 5" key="1">
    <citation type="submission" date="2009-11" db="EMBL/GenBank/DDBJ databases">
        <title>Annotation of Allomyces macrogynus ATCC 38327.</title>
        <authorList>
            <consortium name="The Broad Institute Genome Sequencing Platform"/>
            <person name="Russ C."/>
            <person name="Cuomo C."/>
            <person name="Burger G."/>
            <person name="Gray M.W."/>
            <person name="Holland P.W.H."/>
            <person name="King N."/>
            <person name="Lang F.B.F."/>
            <person name="Roger A.J."/>
            <person name="Ruiz-Trillo I."/>
            <person name="Young S.K."/>
            <person name="Zeng Q."/>
            <person name="Gargeya S."/>
            <person name="Fitzgerald M."/>
            <person name="Haas B."/>
            <person name="Abouelleil A."/>
            <person name="Alvarado L."/>
            <person name="Arachchi H.M."/>
            <person name="Berlin A."/>
            <person name="Chapman S.B."/>
            <person name="Gearin G."/>
            <person name="Goldberg J."/>
            <person name="Griggs A."/>
            <person name="Gujja S."/>
            <person name="Hansen M."/>
            <person name="Heiman D."/>
            <person name="Howarth C."/>
            <person name="Larimer J."/>
            <person name="Lui A."/>
            <person name="MacDonald P.J.P."/>
            <person name="McCowen C."/>
            <person name="Montmayeur A."/>
            <person name="Murphy C."/>
            <person name="Neiman D."/>
            <person name="Pearson M."/>
            <person name="Priest M."/>
            <person name="Roberts A."/>
            <person name="Saif S."/>
            <person name="Shea T."/>
            <person name="Sisk P."/>
            <person name="Stolte C."/>
            <person name="Sykes S."/>
            <person name="Wortman J."/>
            <person name="Nusbaum C."/>
            <person name="Birren B."/>
        </authorList>
    </citation>
    <scope>NUCLEOTIDE SEQUENCE [LARGE SCALE GENOMIC DNA]</scope>
    <source>
        <strain evidence="4 5">ATCC 38327</strain>
    </source>
</reference>
<feature type="region of interest" description="Disordered" evidence="1">
    <location>
        <begin position="569"/>
        <end position="604"/>
    </location>
</feature>
<gene>
    <name evidence="4" type="ORF">AMAG_07895</name>
</gene>
<sequence length="604" mass="63993">MVHSASPNQCQARTVLAMIKSILLLILVALTALTHAAWPQNMQRKAFISPGLAYLPKENKTFVFGGKVRIRKGVAELIPDVAIIDLNQLVTANNISCAAVSAAPFSLLFPAYRLPTFVVDNGNGVYEAWLFAMGDEKSPSRAIWRVPDLLSPKAAIVSAPPAKGSVPEIYFPCWASASSPSRPSDAAAYFFGNMSADGAERAQAGNDTLWRFDREGIAPVPPATSDKPSSRGWATMIQYGPTVMLMGGTGSGADIWTFNKVSSTWQQRTSNLAAGRFDLASVLYETPDRKRRYAIVVGGASNAKFIEYFDVDAQSKAPVSEVISGTDGPASIAGSQAMFLHDSHLFLVGGLGESDDSASGMLLTIVRVNPTSDGSALSFTYVPAYTPDAIRMAATNGGNSTGTDGRDENGEAKTLTAGAIAGIAVGVGVVLLAAGVFVLIRHRRRQDRGKSTMARPERESPVMGGSALYEPAGSEVGWPNSPAQQQQRAVTTLTPFDSGLTLLLPPAEAESPPMQLQGGSQIQVPAIAHDAHVQGAQYSSPYVLAQTHPMPFAQGQPMQFVQGQPMFAQGPPVFAHGPPTAATRLSQEQRPILSTAGPGQRKEN</sequence>
<dbReference type="Proteomes" id="UP000054350">
    <property type="component" value="Unassembled WGS sequence"/>
</dbReference>
<accession>A0A0L0SJW5</accession>
<organism evidence="4 5">
    <name type="scientific">Allomyces macrogynus (strain ATCC 38327)</name>
    <name type="common">Allomyces javanicus var. macrogynus</name>
    <dbReference type="NCBI Taxonomy" id="578462"/>
    <lineage>
        <taxon>Eukaryota</taxon>
        <taxon>Fungi</taxon>
        <taxon>Fungi incertae sedis</taxon>
        <taxon>Blastocladiomycota</taxon>
        <taxon>Blastocladiomycetes</taxon>
        <taxon>Blastocladiales</taxon>
        <taxon>Blastocladiaceae</taxon>
        <taxon>Allomyces</taxon>
    </lineage>
</organism>
<reference evidence="5" key="2">
    <citation type="submission" date="2009-11" db="EMBL/GenBank/DDBJ databases">
        <title>The Genome Sequence of Allomyces macrogynus strain ATCC 38327.</title>
        <authorList>
            <consortium name="The Broad Institute Genome Sequencing Platform"/>
            <person name="Russ C."/>
            <person name="Cuomo C."/>
            <person name="Shea T."/>
            <person name="Young S.K."/>
            <person name="Zeng Q."/>
            <person name="Koehrsen M."/>
            <person name="Haas B."/>
            <person name="Borodovsky M."/>
            <person name="Guigo R."/>
            <person name="Alvarado L."/>
            <person name="Berlin A."/>
            <person name="Borenstein D."/>
            <person name="Chen Z."/>
            <person name="Engels R."/>
            <person name="Freedman E."/>
            <person name="Gellesch M."/>
            <person name="Goldberg J."/>
            <person name="Griggs A."/>
            <person name="Gujja S."/>
            <person name="Heiman D."/>
            <person name="Hepburn T."/>
            <person name="Howarth C."/>
            <person name="Jen D."/>
            <person name="Larson L."/>
            <person name="Lewis B."/>
            <person name="Mehta T."/>
            <person name="Park D."/>
            <person name="Pearson M."/>
            <person name="Roberts A."/>
            <person name="Saif S."/>
            <person name="Shenoy N."/>
            <person name="Sisk P."/>
            <person name="Stolte C."/>
            <person name="Sykes S."/>
            <person name="Walk T."/>
            <person name="White J."/>
            <person name="Yandava C."/>
            <person name="Burger G."/>
            <person name="Gray M.W."/>
            <person name="Holland P.W.H."/>
            <person name="King N."/>
            <person name="Lang F.B.F."/>
            <person name="Roger A.J."/>
            <person name="Ruiz-Trillo I."/>
            <person name="Lander E."/>
            <person name="Nusbaum C."/>
        </authorList>
    </citation>
    <scope>NUCLEOTIDE SEQUENCE [LARGE SCALE GENOMIC DNA]</scope>
    <source>
        <strain evidence="5">ATCC 38327</strain>
    </source>
</reference>